<evidence type="ECO:0000256" key="2">
    <source>
        <dbReference type="ARBA" id="ARBA00004123"/>
    </source>
</evidence>
<dbReference type="EMBL" id="CATQJL010000112">
    <property type="protein sequence ID" value="CAJ0596303.1"/>
    <property type="molecule type" value="Genomic_DNA"/>
</dbReference>
<evidence type="ECO:0000256" key="16">
    <source>
        <dbReference type="ARBA" id="ARBA00023242"/>
    </source>
</evidence>
<name>A0AA36GQE8_CYLNA</name>
<keyword evidence="11" id="KW-0256">Endoplasmic reticulum</keyword>
<comment type="subunit">
    <text evidence="17">The 26S proteasome consists of a 20S proteasome core and two 19S regulatory subunits. The 20S proteasome core is composed of 28 subunits that are arranged in four stacked rings, resulting in a barrel-shaped structure. The two end rings are each formed by seven alpha subunits, and the two central rings are each formed by seven beta subunits. The catalytic chamber with the active sites is on the inside of the barrel.</text>
</comment>
<evidence type="ECO:0000313" key="21">
    <source>
        <dbReference type="Proteomes" id="UP001176961"/>
    </source>
</evidence>
<evidence type="ECO:0000256" key="5">
    <source>
        <dbReference type="ARBA" id="ARBA00012039"/>
    </source>
</evidence>
<keyword evidence="10" id="KW-0378">Hydrolase</keyword>
<dbReference type="InterPro" id="IPR001353">
    <property type="entry name" value="Proteasome_sua/b"/>
</dbReference>
<comment type="caution">
    <text evidence="20">The sequence shown here is derived from an EMBL/GenBank/DDBJ whole genome shotgun (WGS) entry which is preliminary data.</text>
</comment>
<dbReference type="PROSITE" id="PS51476">
    <property type="entry name" value="PROTEASOME_BETA_2"/>
    <property type="match status" value="1"/>
</dbReference>
<evidence type="ECO:0000256" key="12">
    <source>
        <dbReference type="ARBA" id="ARBA00022942"/>
    </source>
</evidence>
<keyword evidence="13 19" id="KW-1133">Transmembrane helix</keyword>
<reference evidence="20" key="1">
    <citation type="submission" date="2023-07" db="EMBL/GenBank/DDBJ databases">
        <authorList>
            <consortium name="CYATHOMIX"/>
        </authorList>
    </citation>
    <scope>NUCLEOTIDE SEQUENCE</scope>
    <source>
        <strain evidence="20">N/A</strain>
    </source>
</reference>
<dbReference type="PANTHER" id="PTHR32194">
    <property type="entry name" value="METALLOPROTEASE TLDD"/>
    <property type="match status" value="1"/>
</dbReference>
<dbReference type="InterPro" id="IPR009787">
    <property type="entry name" value="Jagunal"/>
</dbReference>
<dbReference type="EC" id="3.4.25.1" evidence="5"/>
<evidence type="ECO:0000256" key="13">
    <source>
        <dbReference type="ARBA" id="ARBA00022989"/>
    </source>
</evidence>
<feature type="transmembrane region" description="Helical" evidence="19">
    <location>
        <begin position="35"/>
        <end position="53"/>
    </location>
</feature>
<comment type="catalytic activity">
    <reaction evidence="1">
        <text>Cleavage of peptide bonds with very broad specificity.</text>
        <dbReference type="EC" id="3.4.25.1"/>
    </reaction>
</comment>
<dbReference type="InterPro" id="IPR023333">
    <property type="entry name" value="Proteasome_suB-type"/>
</dbReference>
<evidence type="ECO:0000313" key="20">
    <source>
        <dbReference type="EMBL" id="CAJ0596303.1"/>
    </source>
</evidence>
<dbReference type="GO" id="GO:0004298">
    <property type="term" value="F:threonine-type endopeptidase activity"/>
    <property type="evidence" value="ECO:0007669"/>
    <property type="project" value="UniProtKB-KW"/>
</dbReference>
<evidence type="ECO:0000256" key="18">
    <source>
        <dbReference type="PIRSR" id="PIRSR600243-1"/>
    </source>
</evidence>
<feature type="active site" description="Nucleophile" evidence="18">
    <location>
        <position position="170"/>
    </location>
</feature>
<keyword evidence="9" id="KW-0888">Threonine protease</keyword>
<evidence type="ECO:0000256" key="10">
    <source>
        <dbReference type="ARBA" id="ARBA00022801"/>
    </source>
</evidence>
<keyword evidence="8 19" id="KW-0812">Transmembrane</keyword>
<evidence type="ECO:0000256" key="4">
    <source>
        <dbReference type="ARBA" id="ARBA00008462"/>
    </source>
</evidence>
<dbReference type="FunFam" id="3.60.20.10:FF:000051">
    <property type="entry name" value="Proteasome subunit beta"/>
    <property type="match status" value="1"/>
</dbReference>
<feature type="transmembrane region" description="Helical" evidence="19">
    <location>
        <begin position="112"/>
        <end position="131"/>
    </location>
</feature>
<evidence type="ECO:0000256" key="15">
    <source>
        <dbReference type="ARBA" id="ARBA00023145"/>
    </source>
</evidence>
<dbReference type="GO" id="GO:0007029">
    <property type="term" value="P:endoplasmic reticulum organization"/>
    <property type="evidence" value="ECO:0007669"/>
    <property type="project" value="InterPro"/>
</dbReference>
<keyword evidence="6" id="KW-0963">Cytoplasm</keyword>
<gene>
    <name evidence="20" type="ORF">CYNAS_LOCUS8286</name>
</gene>
<feature type="transmembrane region" description="Helical" evidence="19">
    <location>
        <begin position="82"/>
        <end position="100"/>
    </location>
</feature>
<dbReference type="GO" id="GO:0005839">
    <property type="term" value="C:proteasome core complex"/>
    <property type="evidence" value="ECO:0007669"/>
    <property type="project" value="InterPro"/>
</dbReference>
<dbReference type="Pfam" id="PF07086">
    <property type="entry name" value="Jagunal"/>
    <property type="match status" value="1"/>
</dbReference>
<comment type="subcellular location">
    <subcellularLocation>
        <location evidence="3">Endoplasmic reticulum membrane</location>
        <topology evidence="3">Multi-pass membrane protein</topology>
    </subcellularLocation>
    <subcellularLocation>
        <location evidence="2">Nucleus</location>
    </subcellularLocation>
</comment>
<organism evidence="20 21">
    <name type="scientific">Cylicocyclus nassatus</name>
    <name type="common">Nematode worm</name>
    <dbReference type="NCBI Taxonomy" id="53992"/>
    <lineage>
        <taxon>Eukaryota</taxon>
        <taxon>Metazoa</taxon>
        <taxon>Ecdysozoa</taxon>
        <taxon>Nematoda</taxon>
        <taxon>Chromadorea</taxon>
        <taxon>Rhabditida</taxon>
        <taxon>Rhabditina</taxon>
        <taxon>Rhabditomorpha</taxon>
        <taxon>Strongyloidea</taxon>
        <taxon>Strongylidae</taxon>
        <taxon>Cylicocyclus</taxon>
    </lineage>
</organism>
<keyword evidence="14 19" id="KW-0472">Membrane</keyword>
<accession>A0AA36GQE8</accession>
<keyword evidence="15" id="KW-0865">Zymogen</keyword>
<dbReference type="GO" id="GO:0051603">
    <property type="term" value="P:proteolysis involved in protein catabolic process"/>
    <property type="evidence" value="ECO:0007669"/>
    <property type="project" value="InterPro"/>
</dbReference>
<keyword evidence="21" id="KW-1185">Reference proteome</keyword>
<evidence type="ECO:0000256" key="6">
    <source>
        <dbReference type="ARBA" id="ARBA00022490"/>
    </source>
</evidence>
<dbReference type="InterPro" id="IPR029055">
    <property type="entry name" value="Ntn_hydrolases_N"/>
</dbReference>
<evidence type="ECO:0000256" key="8">
    <source>
        <dbReference type="ARBA" id="ARBA00022692"/>
    </source>
</evidence>
<dbReference type="AlphaFoldDB" id="A0AA36GQE8"/>
<evidence type="ECO:0000256" key="1">
    <source>
        <dbReference type="ARBA" id="ARBA00001198"/>
    </source>
</evidence>
<keyword evidence="7" id="KW-0645">Protease</keyword>
<evidence type="ECO:0000256" key="3">
    <source>
        <dbReference type="ARBA" id="ARBA00004477"/>
    </source>
</evidence>
<evidence type="ECO:0000256" key="17">
    <source>
        <dbReference type="ARBA" id="ARBA00026071"/>
    </source>
</evidence>
<proteinExistence type="inferred from homology"/>
<dbReference type="Proteomes" id="UP001176961">
    <property type="component" value="Unassembled WGS sequence"/>
</dbReference>
<keyword evidence="16" id="KW-0539">Nucleus</keyword>
<dbReference type="SUPFAM" id="SSF56235">
    <property type="entry name" value="N-terminal nucleophile aminohydrolases (Ntn hydrolases)"/>
    <property type="match status" value="1"/>
</dbReference>
<evidence type="ECO:0000256" key="9">
    <source>
        <dbReference type="ARBA" id="ARBA00022698"/>
    </source>
</evidence>
<evidence type="ECO:0000256" key="19">
    <source>
        <dbReference type="SAM" id="Phobius"/>
    </source>
</evidence>
<dbReference type="Gene3D" id="3.60.20.10">
    <property type="entry name" value="Glutamine Phosphoribosylpyrophosphate, subunit 1, domain 1"/>
    <property type="match status" value="1"/>
</dbReference>
<evidence type="ECO:0000256" key="11">
    <source>
        <dbReference type="ARBA" id="ARBA00022824"/>
    </source>
</evidence>
<dbReference type="PANTHER" id="PTHR32194:SF3">
    <property type="entry name" value="PROTEASOME SUBUNIT BETA"/>
    <property type="match status" value="1"/>
</dbReference>
<dbReference type="Pfam" id="PF00227">
    <property type="entry name" value="Proteasome"/>
    <property type="match status" value="1"/>
</dbReference>
<protein>
    <recommendedName>
        <fullName evidence="5">proteasome endopeptidase complex</fullName>
        <ecNumber evidence="5">3.4.25.1</ecNumber>
    </recommendedName>
</protein>
<dbReference type="InterPro" id="IPR000243">
    <property type="entry name" value="Pept_T1A_subB"/>
</dbReference>
<comment type="similarity">
    <text evidence="4">Belongs to the jagunal family.</text>
</comment>
<sequence length="390" mass="44337">MASRGGQRATGTDGTDFQHRQRIAAHYQESAQYKFILKWFFVPHFLILIFMWAKVGSEILRREFGWRSAFFERLDMPSAYPWEYVWCLSFIPIICAMLSFSKNRVKLINYHYYGHFLFGVLPCMIGLGGQLPELFDYMRSLPNGHHLKEFSEMHCFEPSDAKNMQFRRGTTTLAFVYEPATANDQGGIVVAVDSRASSGEYISSKSVMKILDIGDHMVATMAGGAADCQFWTRTVAKYCNLFELREKTQITVAAASKYFANVLYNYRGMGLSVGSMIAGYDKRGPQIFKVDSEGDRCQLQVCSVGSGSLNAYGVLDTHYKRKMTDEEALKLGRRAIMHATYRDTGSGGVCNIVHITPKEKKRLPPIDVSKLWYEFADELGRDIVYEPRDE</sequence>
<dbReference type="PRINTS" id="PR00141">
    <property type="entry name" value="PROTEASOME"/>
</dbReference>
<keyword evidence="12" id="KW-0647">Proteasome</keyword>
<evidence type="ECO:0000256" key="7">
    <source>
        <dbReference type="ARBA" id="ARBA00022670"/>
    </source>
</evidence>
<evidence type="ECO:0000256" key="14">
    <source>
        <dbReference type="ARBA" id="ARBA00023136"/>
    </source>
</evidence>
<dbReference type="GO" id="GO:0005789">
    <property type="term" value="C:endoplasmic reticulum membrane"/>
    <property type="evidence" value="ECO:0007669"/>
    <property type="project" value="UniProtKB-SubCell"/>
</dbReference>
<dbReference type="GO" id="GO:0005634">
    <property type="term" value="C:nucleus"/>
    <property type="evidence" value="ECO:0007669"/>
    <property type="project" value="UniProtKB-SubCell"/>
</dbReference>